<dbReference type="EMBL" id="SSTD01013865">
    <property type="protein sequence ID" value="TYK05498.1"/>
    <property type="molecule type" value="Genomic_DNA"/>
</dbReference>
<comment type="caution">
    <text evidence="1">The sequence shown here is derived from an EMBL/GenBank/DDBJ whole genome shotgun (WGS) entry which is preliminary data.</text>
</comment>
<dbReference type="AlphaFoldDB" id="A0A5D3C2R8"/>
<reference evidence="1 2" key="1">
    <citation type="submission" date="2019-08" db="EMBL/GenBank/DDBJ databases">
        <title>Draft genome sequences of two oriental melons (Cucumis melo L. var makuwa).</title>
        <authorList>
            <person name="Kwon S.-Y."/>
        </authorList>
    </citation>
    <scope>NUCLEOTIDE SEQUENCE [LARGE SCALE GENOMIC DNA]</scope>
    <source>
        <strain evidence="2">cv. Chang Bougi</strain>
        <tissue evidence="1">Leaf</tissue>
    </source>
</reference>
<proteinExistence type="predicted"/>
<accession>A0A5D3C2R8</accession>
<dbReference type="Proteomes" id="UP000321947">
    <property type="component" value="Unassembled WGS sequence"/>
</dbReference>
<name>A0A5D3C2R8_CUCMM</name>
<organism evidence="1 2">
    <name type="scientific">Cucumis melo var. makuwa</name>
    <name type="common">Oriental melon</name>
    <dbReference type="NCBI Taxonomy" id="1194695"/>
    <lineage>
        <taxon>Eukaryota</taxon>
        <taxon>Viridiplantae</taxon>
        <taxon>Streptophyta</taxon>
        <taxon>Embryophyta</taxon>
        <taxon>Tracheophyta</taxon>
        <taxon>Spermatophyta</taxon>
        <taxon>Magnoliopsida</taxon>
        <taxon>eudicotyledons</taxon>
        <taxon>Gunneridae</taxon>
        <taxon>Pentapetalae</taxon>
        <taxon>rosids</taxon>
        <taxon>fabids</taxon>
        <taxon>Cucurbitales</taxon>
        <taxon>Cucurbitaceae</taxon>
        <taxon>Benincaseae</taxon>
        <taxon>Cucumis</taxon>
    </lineage>
</organism>
<sequence length="159" mass="18740">MKPIPIILGWPFILAGRALIDVHQWELKMHFNDEEVKFNVVNAMKFPIDDKNYTVIKSFGWVYFKEEVYEELFSTKEFFEEEDPNYILEEENAMSGERKFESLDLQIKGKKKIKPSIEETLELELKPLPTHLKYTYLGENDTVHHYLCPLGCHRGEGVI</sequence>
<protein>
    <submittedName>
        <fullName evidence="1">Uncharacterized protein</fullName>
    </submittedName>
</protein>
<evidence type="ECO:0000313" key="2">
    <source>
        <dbReference type="Proteomes" id="UP000321947"/>
    </source>
</evidence>
<evidence type="ECO:0000313" key="1">
    <source>
        <dbReference type="EMBL" id="TYK05498.1"/>
    </source>
</evidence>
<gene>
    <name evidence="1" type="ORF">E5676_scaffold83G002090</name>
</gene>